<dbReference type="PROSITE" id="PS51736">
    <property type="entry name" value="RECOMBINASES_3"/>
    <property type="match status" value="1"/>
</dbReference>
<comment type="caution">
    <text evidence="4">The sequence shown here is derived from an EMBL/GenBank/DDBJ whole genome shotgun (WGS) entry which is preliminary data.</text>
</comment>
<dbReference type="InterPro" id="IPR011109">
    <property type="entry name" value="DNA_bind_recombinase_dom"/>
</dbReference>
<feature type="domain" description="Recombinase" evidence="3">
    <location>
        <begin position="163"/>
        <end position="295"/>
    </location>
</feature>
<dbReference type="Pfam" id="PF13408">
    <property type="entry name" value="Zn_ribbon_recom"/>
    <property type="match status" value="1"/>
</dbReference>
<dbReference type="PROSITE" id="PS51737">
    <property type="entry name" value="RECOMBINASE_DNA_BIND"/>
    <property type="match status" value="1"/>
</dbReference>
<evidence type="ECO:0000259" key="3">
    <source>
        <dbReference type="PROSITE" id="PS51737"/>
    </source>
</evidence>
<gene>
    <name evidence="4" type="ORF">HKI81_08780</name>
</gene>
<dbReference type="InterPro" id="IPR038109">
    <property type="entry name" value="DNA_bind_recomb_sf"/>
</dbReference>
<evidence type="ECO:0000313" key="5">
    <source>
        <dbReference type="Proteomes" id="UP000529861"/>
    </source>
</evidence>
<feature type="domain" description="Resolvase/invertase-type recombinase catalytic" evidence="2">
    <location>
        <begin position="2"/>
        <end position="155"/>
    </location>
</feature>
<dbReference type="RefSeq" id="WP_170271175.1">
    <property type="nucleotide sequence ID" value="NZ_JABEQB010000025.1"/>
</dbReference>
<dbReference type="Pfam" id="PF00239">
    <property type="entry name" value="Resolvase"/>
    <property type="match status" value="1"/>
</dbReference>
<accession>A0A7Y2L8U9</accession>
<dbReference type="SUPFAM" id="SSF53041">
    <property type="entry name" value="Resolvase-like"/>
    <property type="match status" value="1"/>
</dbReference>
<dbReference type="InterPro" id="IPR025827">
    <property type="entry name" value="Zn_ribbon_recom_dom"/>
</dbReference>
<dbReference type="GO" id="GO:0003677">
    <property type="term" value="F:DNA binding"/>
    <property type="evidence" value="ECO:0007669"/>
    <property type="project" value="InterPro"/>
</dbReference>
<dbReference type="PANTHER" id="PTHR30461">
    <property type="entry name" value="DNA-INVERTASE FROM LAMBDOID PROPHAGE"/>
    <property type="match status" value="1"/>
</dbReference>
<dbReference type="Proteomes" id="UP000529861">
    <property type="component" value="Unassembled WGS sequence"/>
</dbReference>
<dbReference type="Gene3D" id="3.40.50.1390">
    <property type="entry name" value="Resolvase, N-terminal catalytic domain"/>
    <property type="match status" value="1"/>
</dbReference>
<protein>
    <submittedName>
        <fullName evidence="4">Recombinase family protein</fullName>
    </submittedName>
</protein>
<dbReference type="Pfam" id="PF07508">
    <property type="entry name" value="Recombinase"/>
    <property type="match status" value="1"/>
</dbReference>
<dbReference type="Gene3D" id="3.90.1750.20">
    <property type="entry name" value="Putative Large Serine Recombinase, Chain B, Domain 2"/>
    <property type="match status" value="1"/>
</dbReference>
<evidence type="ECO:0000259" key="2">
    <source>
        <dbReference type="PROSITE" id="PS51736"/>
    </source>
</evidence>
<evidence type="ECO:0000313" key="4">
    <source>
        <dbReference type="EMBL" id="NNG67312.1"/>
    </source>
</evidence>
<proteinExistence type="predicted"/>
<dbReference type="PANTHER" id="PTHR30461:SF23">
    <property type="entry name" value="DNA RECOMBINASE-RELATED"/>
    <property type="match status" value="1"/>
</dbReference>
<feature type="coiled-coil region" evidence="1">
    <location>
        <begin position="369"/>
        <end position="455"/>
    </location>
</feature>
<reference evidence="4 5" key="1">
    <citation type="submission" date="2020-04" db="EMBL/GenBank/DDBJ databases">
        <title>Draft genome sequence of Caldanaerobacter sunterraneus. strain 1523vc isolated from Griffin hot spring, Kamchatka, Russia.</title>
        <authorList>
            <person name="Toshchakov S.V."/>
            <person name="Podosokorskaya O.A."/>
            <person name="Kublanov I.V."/>
            <person name="Korzhenkov A."/>
            <person name="Patrushev M.V."/>
        </authorList>
    </citation>
    <scope>NUCLEOTIDE SEQUENCE [LARGE SCALE GENOMIC DNA]</scope>
    <source>
        <strain evidence="4 5">1523vc</strain>
    </source>
</reference>
<dbReference type="InterPro" id="IPR006119">
    <property type="entry name" value="Resolv_N"/>
</dbReference>
<dbReference type="SMART" id="SM00857">
    <property type="entry name" value="Resolvase"/>
    <property type="match status" value="1"/>
</dbReference>
<name>A0A7Y2L8U9_9THEO</name>
<dbReference type="InterPro" id="IPR050639">
    <property type="entry name" value="SSR_resolvase"/>
</dbReference>
<organism evidence="4 5">
    <name type="scientific">Caldanaerobacter subterraneus</name>
    <dbReference type="NCBI Taxonomy" id="911092"/>
    <lineage>
        <taxon>Bacteria</taxon>
        <taxon>Bacillati</taxon>
        <taxon>Bacillota</taxon>
        <taxon>Clostridia</taxon>
        <taxon>Thermoanaerobacterales</taxon>
        <taxon>Thermoanaerobacteraceae</taxon>
        <taxon>Caldanaerobacter</taxon>
    </lineage>
</organism>
<dbReference type="AlphaFoldDB" id="A0A7Y2L8U9"/>
<dbReference type="InterPro" id="IPR036162">
    <property type="entry name" value="Resolvase-like_N_sf"/>
</dbReference>
<dbReference type="GO" id="GO:0000150">
    <property type="term" value="F:DNA strand exchange activity"/>
    <property type="evidence" value="ECO:0007669"/>
    <property type="project" value="InterPro"/>
</dbReference>
<dbReference type="CDD" id="cd00338">
    <property type="entry name" value="Ser_Recombinase"/>
    <property type="match status" value="1"/>
</dbReference>
<keyword evidence="1" id="KW-0175">Coiled coil</keyword>
<sequence>MNVCIYLRKSRADEEIEKELGQGETLAKHRKTLLKFAKEKNLNVVKIYEEIASGESLIHRPAMLELLKEVEQGMYDAVLCMDLQRLGRGNMQEQGLILEAFKKSNTKIITLQKTYDLNNDFDEEYSEFEAFMSRKELKMINRRLQGGRVRSIQEGNYLSPLPPYGYLIHEEKFSRTLIPNPEQADVVKMIFDMYVNKHMGSNMIANELNKLGYKSYTGKKWTGSSVINILKNPVYIGKVTWKKKEIKKSADPNKTKDVRQRPKSEWIIVDGKHEPIIDEEIFNKAQEILSEKYHVPYQIVNGPRNPLAGLIICKKCGAKMVYRPYGKKEPHIVCPNKCGNKSSKFIYVESKLLQALEEWLKNYELEIKINAEESKNSILQAQKKQLELLEKELKELQIQKSRLHDLLEQGVYDVDTFIERSKIITERIENVTNAIEALENKIQDEEKKTDRKKIIPAIKHVLDVYHQTNDVTQKNILLKSVLEKVEYLKEKDQREDNFTLIVYPKLPE</sequence>
<evidence type="ECO:0000256" key="1">
    <source>
        <dbReference type="SAM" id="Coils"/>
    </source>
</evidence>
<dbReference type="EMBL" id="JABEQB010000025">
    <property type="protein sequence ID" value="NNG67312.1"/>
    <property type="molecule type" value="Genomic_DNA"/>
</dbReference>